<dbReference type="Proteomes" id="UP000499080">
    <property type="component" value="Unassembled WGS sequence"/>
</dbReference>
<protein>
    <submittedName>
        <fullName evidence="2">Uncharacterized protein</fullName>
    </submittedName>
</protein>
<sequence length="79" mass="8965">MYKLITKDKHPAKPINDYSTTQSSPPYYGPGATCALKPQLWGKRPLGCYASPSERSRNPTELFWENSYSIQAKLDARKD</sequence>
<reference evidence="2 3" key="1">
    <citation type="journal article" date="2019" name="Sci. Rep.">
        <title>Orb-weaving spider Araneus ventricosus genome elucidates the spidroin gene catalogue.</title>
        <authorList>
            <person name="Kono N."/>
            <person name="Nakamura H."/>
            <person name="Ohtoshi R."/>
            <person name="Moran D.A.P."/>
            <person name="Shinohara A."/>
            <person name="Yoshida Y."/>
            <person name="Fujiwara M."/>
            <person name="Mori M."/>
            <person name="Tomita M."/>
            <person name="Arakawa K."/>
        </authorList>
    </citation>
    <scope>NUCLEOTIDE SEQUENCE [LARGE SCALE GENOMIC DNA]</scope>
</reference>
<evidence type="ECO:0000313" key="2">
    <source>
        <dbReference type="EMBL" id="GBO14913.1"/>
    </source>
</evidence>
<feature type="compositionally biased region" description="Basic and acidic residues" evidence="1">
    <location>
        <begin position="1"/>
        <end position="11"/>
    </location>
</feature>
<proteinExistence type="predicted"/>
<evidence type="ECO:0000256" key="1">
    <source>
        <dbReference type="SAM" id="MobiDB-lite"/>
    </source>
</evidence>
<comment type="caution">
    <text evidence="2">The sequence shown here is derived from an EMBL/GenBank/DDBJ whole genome shotgun (WGS) entry which is preliminary data.</text>
</comment>
<dbReference type="AlphaFoldDB" id="A0A4Y2UQC4"/>
<feature type="region of interest" description="Disordered" evidence="1">
    <location>
        <begin position="1"/>
        <end position="24"/>
    </location>
</feature>
<gene>
    <name evidence="2" type="ORF">AVEN_142060_1</name>
</gene>
<accession>A0A4Y2UQC4</accession>
<dbReference type="EMBL" id="BGPR01039010">
    <property type="protein sequence ID" value="GBO14913.1"/>
    <property type="molecule type" value="Genomic_DNA"/>
</dbReference>
<keyword evidence="3" id="KW-1185">Reference proteome</keyword>
<evidence type="ECO:0000313" key="3">
    <source>
        <dbReference type="Proteomes" id="UP000499080"/>
    </source>
</evidence>
<name>A0A4Y2UQC4_ARAVE</name>
<organism evidence="2 3">
    <name type="scientific">Araneus ventricosus</name>
    <name type="common">Orbweaver spider</name>
    <name type="synonym">Epeira ventricosa</name>
    <dbReference type="NCBI Taxonomy" id="182803"/>
    <lineage>
        <taxon>Eukaryota</taxon>
        <taxon>Metazoa</taxon>
        <taxon>Ecdysozoa</taxon>
        <taxon>Arthropoda</taxon>
        <taxon>Chelicerata</taxon>
        <taxon>Arachnida</taxon>
        <taxon>Araneae</taxon>
        <taxon>Araneomorphae</taxon>
        <taxon>Entelegynae</taxon>
        <taxon>Araneoidea</taxon>
        <taxon>Araneidae</taxon>
        <taxon>Araneus</taxon>
    </lineage>
</organism>